<dbReference type="PANTHER" id="PTHR30411:SF1">
    <property type="entry name" value="CYTOPLASMIC PROTEIN"/>
    <property type="match status" value="1"/>
</dbReference>
<dbReference type="Pfam" id="PF04073">
    <property type="entry name" value="tRNA_edit"/>
    <property type="match status" value="1"/>
</dbReference>
<dbReference type="SUPFAM" id="SSF55826">
    <property type="entry name" value="YbaK/ProRS associated domain"/>
    <property type="match status" value="1"/>
</dbReference>
<evidence type="ECO:0000313" key="3">
    <source>
        <dbReference type="Proteomes" id="UP000564806"/>
    </source>
</evidence>
<dbReference type="PANTHER" id="PTHR30411">
    <property type="entry name" value="CYTOPLASMIC PROTEIN"/>
    <property type="match status" value="1"/>
</dbReference>
<dbReference type="RefSeq" id="WP_175374420.1">
    <property type="nucleotide sequence ID" value="NZ_JABWCS010000221.1"/>
</dbReference>
<dbReference type="Proteomes" id="UP000564806">
    <property type="component" value="Unassembled WGS sequence"/>
</dbReference>
<name>A0A850ES79_9BACL</name>
<sequence length="158" mass="17504">MSYEKIVTYFEEQGMTGRIKHFDSSCATVEEAANTIGVVPARIAKTLSIRKDEGCMLIVMAGDVGIDNKKFRHYFGMKARMLTASEVEEQLDQRVGGVCPFAVADHIPVYIDVSVKRFDTLFPACGSPTSVVELTPDELFTHGHATEWVDIAKQVESK</sequence>
<dbReference type="AlphaFoldDB" id="A0A850ES79"/>
<dbReference type="InterPro" id="IPR007214">
    <property type="entry name" value="YbaK/aa-tRNA-synth-assoc-dom"/>
</dbReference>
<proteinExistence type="predicted"/>
<gene>
    <name evidence="2" type="ORF">HPT30_27285</name>
</gene>
<evidence type="ECO:0000259" key="1">
    <source>
        <dbReference type="Pfam" id="PF04073"/>
    </source>
</evidence>
<organism evidence="2 3">
    <name type="scientific">Paenibacillus agri</name>
    <dbReference type="NCBI Taxonomy" id="2744309"/>
    <lineage>
        <taxon>Bacteria</taxon>
        <taxon>Bacillati</taxon>
        <taxon>Bacillota</taxon>
        <taxon>Bacilli</taxon>
        <taxon>Bacillales</taxon>
        <taxon>Paenibacillaceae</taxon>
        <taxon>Paenibacillus</taxon>
    </lineage>
</organism>
<comment type="caution">
    <text evidence="2">The sequence shown here is derived from an EMBL/GenBank/DDBJ whole genome shotgun (WGS) entry which is preliminary data.</text>
</comment>
<dbReference type="EMBL" id="JABWCS010000221">
    <property type="protein sequence ID" value="NUU64058.1"/>
    <property type="molecule type" value="Genomic_DNA"/>
</dbReference>
<evidence type="ECO:0000313" key="2">
    <source>
        <dbReference type="EMBL" id="NUU64058.1"/>
    </source>
</evidence>
<keyword evidence="3" id="KW-1185">Reference proteome</keyword>
<dbReference type="GO" id="GO:0002161">
    <property type="term" value="F:aminoacyl-tRNA deacylase activity"/>
    <property type="evidence" value="ECO:0007669"/>
    <property type="project" value="InterPro"/>
</dbReference>
<feature type="domain" description="YbaK/aminoacyl-tRNA synthetase-associated" evidence="1">
    <location>
        <begin position="25"/>
        <end position="139"/>
    </location>
</feature>
<dbReference type="CDD" id="cd04333">
    <property type="entry name" value="ProX_deacylase"/>
    <property type="match status" value="1"/>
</dbReference>
<accession>A0A850ES79</accession>
<protein>
    <submittedName>
        <fullName evidence="2">YbaK/EbsC family protein</fullName>
    </submittedName>
</protein>
<reference evidence="2" key="1">
    <citation type="submission" date="2020-06" db="EMBL/GenBank/DDBJ databases">
        <title>Paenibacillus sp. nov., isolated from soil.</title>
        <authorList>
            <person name="Seo Y.L."/>
        </authorList>
    </citation>
    <scope>NUCLEOTIDE SEQUENCE [LARGE SCALE GENOMIC DNA]</scope>
    <source>
        <strain evidence="2">JW14</strain>
    </source>
</reference>
<dbReference type="InterPro" id="IPR036754">
    <property type="entry name" value="YbaK/aa-tRNA-synt-asso_dom_sf"/>
</dbReference>
<dbReference type="Gene3D" id="3.90.960.10">
    <property type="entry name" value="YbaK/aminoacyl-tRNA synthetase-associated domain"/>
    <property type="match status" value="1"/>
</dbReference>